<dbReference type="PANTHER" id="PTHR11309">
    <property type="entry name" value="FRIZZLED"/>
    <property type="match status" value="1"/>
</dbReference>
<keyword evidence="9" id="KW-0297">G-protein coupled receptor</keyword>
<dbReference type="Proteomes" id="UP000186922">
    <property type="component" value="Unassembled WGS sequence"/>
</dbReference>
<keyword evidence="13" id="KW-0807">Transducer</keyword>
<evidence type="ECO:0000256" key="7">
    <source>
        <dbReference type="ARBA" id="ARBA00022729"/>
    </source>
</evidence>
<dbReference type="Pfam" id="PF01534">
    <property type="entry name" value="Frizzled"/>
    <property type="match status" value="1"/>
</dbReference>
<accession>A0A1D1UVH7</accession>
<dbReference type="InterPro" id="IPR015526">
    <property type="entry name" value="Frizzled/SFRP"/>
</dbReference>
<dbReference type="GO" id="GO:0004930">
    <property type="term" value="F:G protein-coupled receptor activity"/>
    <property type="evidence" value="ECO:0007669"/>
    <property type="project" value="UniProtKB-KW"/>
</dbReference>
<feature type="disulfide bond" evidence="14">
    <location>
        <begin position="77"/>
        <end position="123"/>
    </location>
</feature>
<keyword evidence="5" id="KW-0879">Wnt signaling pathway</keyword>
<reference evidence="19 20" key="1">
    <citation type="journal article" date="2016" name="Nat. Commun.">
        <title>Extremotolerant tardigrade genome and improved radiotolerance of human cultured cells by tardigrade-unique protein.</title>
        <authorList>
            <person name="Hashimoto T."/>
            <person name="Horikawa D.D."/>
            <person name="Saito Y."/>
            <person name="Kuwahara H."/>
            <person name="Kozuka-Hata H."/>
            <person name="Shin-I T."/>
            <person name="Minakuchi Y."/>
            <person name="Ohishi K."/>
            <person name="Motoyama A."/>
            <person name="Aizu T."/>
            <person name="Enomoto A."/>
            <person name="Kondo K."/>
            <person name="Tanaka S."/>
            <person name="Hara Y."/>
            <person name="Koshikawa S."/>
            <person name="Sagara H."/>
            <person name="Miura T."/>
            <person name="Yokobori S."/>
            <person name="Miyagawa K."/>
            <person name="Suzuki Y."/>
            <person name="Kubo T."/>
            <person name="Oyama M."/>
            <person name="Kohara Y."/>
            <person name="Fujiyama A."/>
            <person name="Arakawa K."/>
            <person name="Katayama T."/>
            <person name="Toyoda A."/>
            <person name="Kunieda T."/>
        </authorList>
    </citation>
    <scope>NUCLEOTIDE SEQUENCE [LARGE SCALE GENOMIC DNA]</scope>
    <source>
        <strain evidence="19 20">YOKOZUNA-1</strain>
    </source>
</reference>
<gene>
    <name evidence="19" type="primary">RvY_05561-1</name>
    <name evidence="19" type="synonym">RvY_05561.1</name>
    <name evidence="19" type="ORF">RvY_05561</name>
</gene>
<evidence type="ECO:0000313" key="19">
    <source>
        <dbReference type="EMBL" id="GAU93659.1"/>
    </source>
</evidence>
<feature type="disulfide bond" evidence="14">
    <location>
        <begin position="145"/>
        <end position="169"/>
    </location>
</feature>
<evidence type="ECO:0000256" key="9">
    <source>
        <dbReference type="ARBA" id="ARBA00023040"/>
    </source>
</evidence>
<evidence type="ECO:0000256" key="16">
    <source>
        <dbReference type="SAM" id="Phobius"/>
    </source>
</evidence>
<feature type="disulfide bond" evidence="14">
    <location>
        <begin position="69"/>
        <end position="130"/>
    </location>
</feature>
<dbReference type="PROSITE" id="PS50038">
    <property type="entry name" value="FZ"/>
    <property type="match status" value="1"/>
</dbReference>
<dbReference type="InterPro" id="IPR036790">
    <property type="entry name" value="Frizzled_dom_sf"/>
</dbReference>
<feature type="transmembrane region" description="Helical" evidence="16">
    <location>
        <begin position="486"/>
        <end position="509"/>
    </location>
</feature>
<evidence type="ECO:0000256" key="3">
    <source>
        <dbReference type="ARBA" id="ARBA00022473"/>
    </source>
</evidence>
<dbReference type="Gene3D" id="1.20.1070.10">
    <property type="entry name" value="Rhodopsin 7-helix transmembrane proteins"/>
    <property type="match status" value="1"/>
</dbReference>
<dbReference type="Gene3D" id="1.10.2000.10">
    <property type="entry name" value="Frizzled cysteine-rich domain"/>
    <property type="match status" value="1"/>
</dbReference>
<keyword evidence="7" id="KW-0732">Signal</keyword>
<dbReference type="PROSITE" id="PS50261">
    <property type="entry name" value="G_PROTEIN_RECEP_F2_4"/>
    <property type="match status" value="1"/>
</dbReference>
<protein>
    <recommendedName>
        <fullName evidence="21">Frizzled-4</fullName>
    </recommendedName>
</protein>
<dbReference type="PRINTS" id="PR00489">
    <property type="entry name" value="FRIZZLED"/>
</dbReference>
<comment type="similarity">
    <text evidence="2">Belongs to the G-protein coupled receptor Fz/Smo family.</text>
</comment>
<dbReference type="SUPFAM" id="SSF63501">
    <property type="entry name" value="Frizzled cysteine-rich domain"/>
    <property type="match status" value="1"/>
</dbReference>
<evidence type="ECO:0000256" key="10">
    <source>
        <dbReference type="ARBA" id="ARBA00023136"/>
    </source>
</evidence>
<dbReference type="STRING" id="947166.A0A1D1UVH7"/>
<keyword evidence="6 16" id="KW-0812">Transmembrane</keyword>
<feature type="disulfide bond" evidence="14">
    <location>
        <begin position="114"/>
        <end position="152"/>
    </location>
</feature>
<feature type="domain" description="G-protein coupled receptors family 2 profile 2" evidence="18">
    <location>
        <begin position="269"/>
        <end position="562"/>
    </location>
</feature>
<dbReference type="SMART" id="SM01330">
    <property type="entry name" value="Frizzled"/>
    <property type="match status" value="1"/>
</dbReference>
<feature type="transmembrane region" description="Helical" evidence="16">
    <location>
        <begin position="273"/>
        <end position="295"/>
    </location>
</feature>
<dbReference type="GO" id="GO:0060070">
    <property type="term" value="P:canonical Wnt signaling pathway"/>
    <property type="evidence" value="ECO:0007669"/>
    <property type="project" value="TreeGrafter"/>
</dbReference>
<feature type="region of interest" description="Disordered" evidence="15">
    <location>
        <begin position="185"/>
        <end position="230"/>
    </location>
</feature>
<feature type="transmembrane region" description="Helical" evidence="16">
    <location>
        <begin position="434"/>
        <end position="458"/>
    </location>
</feature>
<dbReference type="EMBL" id="BDGG01000002">
    <property type="protein sequence ID" value="GAU93659.1"/>
    <property type="molecule type" value="Genomic_DNA"/>
</dbReference>
<feature type="transmembrane region" description="Helical" evidence="16">
    <location>
        <begin position="396"/>
        <end position="414"/>
    </location>
</feature>
<keyword evidence="10 16" id="KW-0472">Membrane</keyword>
<dbReference type="GO" id="GO:0035567">
    <property type="term" value="P:non-canonical Wnt signaling pathway"/>
    <property type="evidence" value="ECO:0007669"/>
    <property type="project" value="TreeGrafter"/>
</dbReference>
<feature type="transmembrane region" description="Helical" evidence="16">
    <location>
        <begin position="532"/>
        <end position="555"/>
    </location>
</feature>
<evidence type="ECO:0000256" key="4">
    <source>
        <dbReference type="ARBA" id="ARBA00022475"/>
    </source>
</evidence>
<comment type="subcellular location">
    <subcellularLocation>
        <location evidence="1">Cell membrane</location>
        <topology evidence="1">Multi-pass membrane protein</topology>
    </subcellularLocation>
</comment>
<proteinExistence type="inferred from homology"/>
<keyword evidence="20" id="KW-1185">Reference proteome</keyword>
<dbReference type="FunFam" id="1.10.2000.10:FF:000004">
    <property type="entry name" value="Frizzled class receptor 8a"/>
    <property type="match status" value="1"/>
</dbReference>
<keyword evidence="12" id="KW-0675">Receptor</keyword>
<comment type="caution">
    <text evidence="19">The sequence shown here is derived from an EMBL/GenBank/DDBJ whole genome shotgun (WGS) entry which is preliminary data.</text>
</comment>
<keyword evidence="11 14" id="KW-1015">Disulfide bond</keyword>
<evidence type="ECO:0000256" key="11">
    <source>
        <dbReference type="ARBA" id="ARBA00023157"/>
    </source>
</evidence>
<dbReference type="GO" id="GO:0042813">
    <property type="term" value="F:Wnt receptor activity"/>
    <property type="evidence" value="ECO:0007669"/>
    <property type="project" value="TreeGrafter"/>
</dbReference>
<name>A0A1D1UVH7_RAMVA</name>
<dbReference type="PANTHER" id="PTHR11309:SF126">
    <property type="entry name" value="FRIZZLED-2"/>
    <property type="match status" value="1"/>
</dbReference>
<dbReference type="SMART" id="SM00063">
    <property type="entry name" value="FRI"/>
    <property type="match status" value="1"/>
</dbReference>
<evidence type="ECO:0000259" key="17">
    <source>
        <dbReference type="PROSITE" id="PS50038"/>
    </source>
</evidence>
<evidence type="ECO:0000256" key="8">
    <source>
        <dbReference type="ARBA" id="ARBA00022989"/>
    </source>
</evidence>
<dbReference type="GO" id="GO:0005886">
    <property type="term" value="C:plasma membrane"/>
    <property type="evidence" value="ECO:0007669"/>
    <property type="project" value="UniProtKB-SubCell"/>
</dbReference>
<evidence type="ECO:0000256" key="13">
    <source>
        <dbReference type="ARBA" id="ARBA00023224"/>
    </source>
</evidence>
<evidence type="ECO:0000256" key="12">
    <source>
        <dbReference type="ARBA" id="ARBA00023170"/>
    </source>
</evidence>
<evidence type="ECO:0008006" key="21">
    <source>
        <dbReference type="Google" id="ProtNLM"/>
    </source>
</evidence>
<dbReference type="Pfam" id="PF01392">
    <property type="entry name" value="Fz"/>
    <property type="match status" value="1"/>
</dbReference>
<organism evidence="19 20">
    <name type="scientific">Ramazzottius varieornatus</name>
    <name type="common">Water bear</name>
    <name type="synonym">Tardigrade</name>
    <dbReference type="NCBI Taxonomy" id="947166"/>
    <lineage>
        <taxon>Eukaryota</taxon>
        <taxon>Metazoa</taxon>
        <taxon>Ecdysozoa</taxon>
        <taxon>Tardigrada</taxon>
        <taxon>Eutardigrada</taxon>
        <taxon>Parachela</taxon>
        <taxon>Hypsibioidea</taxon>
        <taxon>Ramazzottiidae</taxon>
        <taxon>Ramazzottius</taxon>
    </lineage>
</organism>
<evidence type="ECO:0000313" key="20">
    <source>
        <dbReference type="Proteomes" id="UP000186922"/>
    </source>
</evidence>
<evidence type="ECO:0000256" key="14">
    <source>
        <dbReference type="PROSITE-ProRule" id="PRU00090"/>
    </source>
</evidence>
<feature type="transmembrane region" description="Helical" evidence="16">
    <location>
        <begin position="307"/>
        <end position="327"/>
    </location>
</feature>
<evidence type="ECO:0000256" key="15">
    <source>
        <dbReference type="SAM" id="MobiDB-lite"/>
    </source>
</evidence>
<dbReference type="InterPro" id="IPR000539">
    <property type="entry name" value="Frizzled/Smoothened_7TM"/>
</dbReference>
<dbReference type="AlphaFoldDB" id="A0A1D1UVH7"/>
<feature type="transmembrane region" description="Helical" evidence="16">
    <location>
        <begin position="351"/>
        <end position="376"/>
    </location>
</feature>
<evidence type="ECO:0000256" key="6">
    <source>
        <dbReference type="ARBA" id="ARBA00022692"/>
    </source>
</evidence>
<evidence type="ECO:0000256" key="1">
    <source>
        <dbReference type="ARBA" id="ARBA00004651"/>
    </source>
</evidence>
<keyword evidence="4" id="KW-1003">Cell membrane</keyword>
<sequence>MFATLSTSSSIPIAQSPNKFCGLSSCIRSHQRKKTKVDLAAEMTRHSLYLSMWIFACMGHVLTEEASRCEQVTVPMCRNIGWNITMMPNVFNHETQDEAGLEAHQFWPLVKTNCSADLTVFLCSLYTPVCINGYDQRLPPCRSLCLRAKAGCAPMMATYGFPWPERMACEDLPVFGDENNLCMDPKNGTYEHPPPPTIPEEEPYQPTTPLSKRKPSGHLPPTPATPSSRCSHSCPNPVLAKYPLQYHYGGVEGCAAACRNPMAGPQEMLMAEYWIIGWAIICCLCTAFTLTTYIIDTSRFKYPERPIIFIALCYLMVSVGFLIRVIAGHDNVACDGPAAHQFTVGSSLCTIVFLLLYFFGMASCVWWVILSLSWYLTAGRRWSAEAISEHSTKYHFFAWVLPFIQSSVALWTRAVDGDSLAGVCYIGNHNTSNLMGFVVVPLCIYLGLGVFLLLIGFVSMKKIHKNIRMEPASTKAHRMKRLMKRIGVYSLLTFLPNAAVVACHLYEFYTREEWERWQTSTCRDSRQETDTYFAVVVVKYLCLLLVGIVSAVWLIGHKTVESWRYLLCGKCHVESSSSKSSEFTIIHAPESVMRYQRPSYPSSHV</sequence>
<evidence type="ECO:0000256" key="5">
    <source>
        <dbReference type="ARBA" id="ARBA00022687"/>
    </source>
</evidence>
<dbReference type="OrthoDB" id="10053709at2759"/>
<feature type="domain" description="FZ" evidence="17">
    <location>
        <begin position="64"/>
        <end position="185"/>
    </location>
</feature>
<dbReference type="InterPro" id="IPR020067">
    <property type="entry name" value="Frizzled_dom"/>
</dbReference>
<keyword evidence="8 16" id="KW-1133">Transmembrane helix</keyword>
<dbReference type="InterPro" id="IPR017981">
    <property type="entry name" value="GPCR_2-like_7TM"/>
</dbReference>
<dbReference type="GO" id="GO:0017147">
    <property type="term" value="F:Wnt-protein binding"/>
    <property type="evidence" value="ECO:0007669"/>
    <property type="project" value="TreeGrafter"/>
</dbReference>
<evidence type="ECO:0000259" key="18">
    <source>
        <dbReference type="PROSITE" id="PS50261"/>
    </source>
</evidence>
<feature type="disulfide bond" evidence="14">
    <location>
        <begin position="141"/>
        <end position="182"/>
    </location>
</feature>
<keyword evidence="3" id="KW-0217">Developmental protein</keyword>
<evidence type="ECO:0000256" key="2">
    <source>
        <dbReference type="ARBA" id="ARBA00008077"/>
    </source>
</evidence>